<dbReference type="eggNOG" id="COG2931">
    <property type="taxonomic scope" value="Bacteria"/>
</dbReference>
<dbReference type="HOGENOM" id="CLU_648495_0_0_7"/>
<dbReference type="STRING" id="879212.DespoDRAFT_03053"/>
<dbReference type="Pfam" id="PF13946">
    <property type="entry name" value="DUF4214"/>
    <property type="match status" value="2"/>
</dbReference>
<evidence type="ECO:0000259" key="2">
    <source>
        <dbReference type="Pfam" id="PF13946"/>
    </source>
</evidence>
<dbReference type="OrthoDB" id="5506679at2"/>
<evidence type="ECO:0000313" key="3">
    <source>
        <dbReference type="EMBL" id="EIM64862.1"/>
    </source>
</evidence>
<dbReference type="RefSeq" id="WP_004074501.1">
    <property type="nucleotide sequence ID" value="NZ_CM001488.1"/>
</dbReference>
<reference evidence="3 4" key="2">
    <citation type="submission" date="2012-02" db="EMBL/GenBank/DDBJ databases">
        <title>Improved High-Quality Draft sequence of Desulfobacter postgatei 2ac9.</title>
        <authorList>
            <consortium name="US DOE Joint Genome Institute"/>
            <person name="Lucas S."/>
            <person name="Han J."/>
            <person name="Lapidus A."/>
            <person name="Cheng J.-F."/>
            <person name="Goodwin L."/>
            <person name="Pitluck S."/>
            <person name="Peters L."/>
            <person name="Ovchinnikova G."/>
            <person name="Held B."/>
            <person name="Detter J.C."/>
            <person name="Han C."/>
            <person name="Tapia R."/>
            <person name="Land M."/>
            <person name="Hauser L."/>
            <person name="Kyrpides N."/>
            <person name="Ivanova N."/>
            <person name="Pagani I."/>
            <person name="Orellana R."/>
            <person name="Lovley D."/>
            <person name="Woyke T."/>
        </authorList>
    </citation>
    <scope>NUCLEOTIDE SEQUENCE [LARGE SCALE GENOMIC DNA]</scope>
    <source>
        <strain evidence="3 4">2ac9</strain>
    </source>
</reference>
<proteinExistence type="predicted"/>
<dbReference type="SUPFAM" id="SSF51120">
    <property type="entry name" value="beta-Roll"/>
    <property type="match status" value="1"/>
</dbReference>
<sequence length="423" mass="44268">MAQYTESTSEVVDTLKDSGLSEETSSAIAALLENNSTAGQTTIQAYDGMPPDDGTVILSVGSGQTLSEDPGTPIIIMDADAPPATVALDTNTSARIFVAGSGDDRITTTGDGNVSIETGGGNDTVITGNGEDEVIVTGGGNSSIATGSGDDTITLTGNGTPTIDAGDGNDVIIVNTDQGSATVDGGTGFDDAYVHDSRSEHSITIEDGIVTLNSAPIQLENVEVVQYNDGISILADGASEAVVGRLYEVLFDREADLGGLEFWLGKLEDGDSLQHIAASMMASEEYLSQNGSQTNSEFIDSLYEGILGREADTEGKEFWLNKMSEGMSQAAVVSGFANSDEAHLKGIDGTEYVINMNSEFLDNLYDSTFEREADTEGKEFWLGKISEGMSQAEVAAHFAESDEAVQLMGINGTQYVIDIDSGQ</sequence>
<evidence type="ECO:0000256" key="1">
    <source>
        <dbReference type="SAM" id="MobiDB-lite"/>
    </source>
</evidence>
<dbReference type="EMBL" id="CM001488">
    <property type="protein sequence ID" value="EIM64862.1"/>
    <property type="molecule type" value="Genomic_DNA"/>
</dbReference>
<evidence type="ECO:0000313" key="4">
    <source>
        <dbReference type="Proteomes" id="UP000005778"/>
    </source>
</evidence>
<dbReference type="Proteomes" id="UP000005778">
    <property type="component" value="Chromosome"/>
</dbReference>
<name>I5B5U9_9BACT</name>
<accession>I5B5U9</accession>
<keyword evidence="4" id="KW-1185">Reference proteome</keyword>
<reference evidence="3 4" key="1">
    <citation type="submission" date="2011-09" db="EMBL/GenBank/DDBJ databases">
        <authorList>
            <consortium name="US DOE Joint Genome Institute (JGI-PGF)"/>
            <person name="Lucas S."/>
            <person name="Han J."/>
            <person name="Lapidus A."/>
            <person name="Cheng J.-F."/>
            <person name="Goodwin L."/>
            <person name="Pitluck S."/>
            <person name="Peters L."/>
            <person name="Land M.L."/>
            <person name="Hauser L."/>
            <person name="Orellana R."/>
            <person name="Lovley D."/>
            <person name="Woyke T.J."/>
        </authorList>
    </citation>
    <scope>NUCLEOTIDE SEQUENCE [LARGE SCALE GENOMIC DNA]</scope>
    <source>
        <strain evidence="3 4">2ac9</strain>
    </source>
</reference>
<dbReference type="Gene3D" id="2.160.20.160">
    <property type="match status" value="1"/>
</dbReference>
<dbReference type="InterPro" id="IPR011049">
    <property type="entry name" value="Serralysin-like_metalloprot_C"/>
</dbReference>
<gene>
    <name evidence="3" type="ORF">DespoDRAFT_03053</name>
</gene>
<dbReference type="AlphaFoldDB" id="I5B5U9"/>
<protein>
    <recommendedName>
        <fullName evidence="2">DUF4214 domain-containing protein</fullName>
    </recommendedName>
</protein>
<feature type="compositionally biased region" description="Polar residues" evidence="1">
    <location>
        <begin position="1"/>
        <end position="11"/>
    </location>
</feature>
<feature type="region of interest" description="Disordered" evidence="1">
    <location>
        <begin position="1"/>
        <end position="20"/>
    </location>
</feature>
<dbReference type="InterPro" id="IPR038255">
    <property type="entry name" value="PBS_linker_sf"/>
</dbReference>
<organism evidence="3 4">
    <name type="scientific">Desulfobacter postgatei 2ac9</name>
    <dbReference type="NCBI Taxonomy" id="879212"/>
    <lineage>
        <taxon>Bacteria</taxon>
        <taxon>Pseudomonadati</taxon>
        <taxon>Thermodesulfobacteriota</taxon>
        <taxon>Desulfobacteria</taxon>
        <taxon>Desulfobacterales</taxon>
        <taxon>Desulfobacteraceae</taxon>
        <taxon>Desulfobacter</taxon>
    </lineage>
</organism>
<dbReference type="Gene3D" id="1.10.3130.20">
    <property type="entry name" value="Phycobilisome linker domain"/>
    <property type="match status" value="1"/>
</dbReference>
<feature type="domain" description="DUF4214" evidence="2">
    <location>
        <begin position="277"/>
        <end position="342"/>
    </location>
</feature>
<feature type="domain" description="DUF4214" evidence="2">
    <location>
        <begin position="357"/>
        <end position="407"/>
    </location>
</feature>
<dbReference type="InterPro" id="IPR025282">
    <property type="entry name" value="DUF4214"/>
</dbReference>